<dbReference type="Pfam" id="PF00328">
    <property type="entry name" value="His_Phos_2"/>
    <property type="match status" value="1"/>
</dbReference>
<dbReference type="SUPFAM" id="SSF53254">
    <property type="entry name" value="Phosphoglycerate mutase-like"/>
    <property type="match status" value="1"/>
</dbReference>
<evidence type="ECO:0000256" key="9">
    <source>
        <dbReference type="ARBA" id="ARBA00033696"/>
    </source>
</evidence>
<evidence type="ECO:0000256" key="1">
    <source>
        <dbReference type="ARBA" id="ARBA00004514"/>
    </source>
</evidence>
<evidence type="ECO:0000256" key="8">
    <source>
        <dbReference type="ARBA" id="ARBA00022840"/>
    </source>
</evidence>
<dbReference type="OMA" id="IQERWCC"/>
<evidence type="ECO:0000256" key="13">
    <source>
        <dbReference type="RuleBase" id="RU365032"/>
    </source>
</evidence>
<dbReference type="WBParaSite" id="NBR_0001944301-mRNA-1">
    <property type="protein sequence ID" value="NBR_0001944301-mRNA-1"/>
    <property type="gene ID" value="NBR_0001944301"/>
</dbReference>
<keyword evidence="8 13" id="KW-0067">ATP-binding</keyword>
<dbReference type="SUPFAM" id="SSF56059">
    <property type="entry name" value="Glutathione synthetase ATP-binding domain-like"/>
    <property type="match status" value="1"/>
</dbReference>
<feature type="compositionally biased region" description="Polar residues" evidence="14">
    <location>
        <begin position="711"/>
        <end position="730"/>
    </location>
</feature>
<sequence>MVFNKPFVEKPVSAEDHNIYIYYPSSVGGGSQRLFRKINNRSSWYSPVSEVRKDGSYIYEDFIPADGTDVKVYAVGPYYAHAEARKAPGLDGKVERDADGKEVRYPVILSHKEKMIARRVVLAFGQTVCGFDLLRANGKSYVCDVNGFSFVKTSTKYYEDTAKILGNTIMRRLATTMKVRIPYQMPVGEQEPPPLLDLGLGDDPPIVSTPSGKLMELRCVLAVIRHGDRTPKQKMKVIVHDERFFALFKKYDGFKKNEIKMKRPNQLMEVLELAREILAEHMIHPVVVVMGSQPSRLSVGNLQAEALGKLFRTLYPGIRRADGKSSPEDTQGLGFLRLHSTYRHDLKIYASDEGRVQMTAAAFAKGMLALEGELTPILMQMVKSANTDGLLDDDCHARDFQSDLKSYLHQALQVDREWTPEDYQALNPDGLKSINNAMEFIRNPKKMCHEIAGYVQRMCDIIAHNKYTKPHRTLYLNETWDLAQRRWGKELREFRRENKGGDVEYDISKIPDIYDNIKYDMEHNPDLCVNNEGEFERMYLCVKNMADIVVPQEYGIRKDNKICVAQRVCTPLLKKIRNDLHRCIECSEEDESQTRLDPRASQGIATPLRHVRTRLYFTSESHIHTLMNLIRYGGLCTVDDKKWQRAMNFLSGVTEFNYMTQVVLMVYEDSRADSTATGMERFHIELLFSPGLYPCFLTEKERIYESRFNKSNGMTKSHSREGNCNGSISPGSAEAANEKKEDQPPMFMAPPTVADDISVSSANEGQKAAEASG</sequence>
<dbReference type="AlphaFoldDB" id="A0A0N4YQC1"/>
<dbReference type="Gene3D" id="3.30.470.20">
    <property type="entry name" value="ATP-grasp fold, B domain"/>
    <property type="match status" value="1"/>
</dbReference>
<keyword evidence="7 13" id="KW-0418">Kinase</keyword>
<dbReference type="CDD" id="cd07061">
    <property type="entry name" value="HP_HAP_like"/>
    <property type="match status" value="1"/>
</dbReference>
<evidence type="ECO:0000313" key="15">
    <source>
        <dbReference type="EMBL" id="VDL83178.1"/>
    </source>
</evidence>
<evidence type="ECO:0000256" key="2">
    <source>
        <dbReference type="ARBA" id="ARBA00005609"/>
    </source>
</evidence>
<comment type="function">
    <text evidence="11">Bifunctional inositol kinase that acts in concert with the IP6K kinases to synthesize the diphosphate group-containing inositol pyrophosphates diphosphoinositol pentakisphosphate, PP-InsP5, and bis-diphosphoinositol tetrakisphosphate, (PP)2-InsP4. PP-InsP5 and (PP)2-InsP4, also respectively called InsP7 and InsP8, may regulate a variety of cellular processes, including apoptosis, vesicle trafficking, cytoskeletal dynamics, and exocytosis. Phosphorylates inositol hexakisphosphate (InsP6) at position 1 to produce PP-InsP5 which is in turn phosphorylated by IP6Ks to produce (PP)2-InsP4. Alternatively, phosphorylates PP-InsP5 at position 1, produced by IP6Ks from InsP6, to produce (PP)2-InsP4.</text>
</comment>
<keyword evidence="5 13" id="KW-0808">Transferase</keyword>
<dbReference type="GO" id="GO:0006020">
    <property type="term" value="P:inositol metabolic process"/>
    <property type="evidence" value="ECO:0007669"/>
    <property type="project" value="TreeGrafter"/>
</dbReference>
<evidence type="ECO:0000313" key="17">
    <source>
        <dbReference type="WBParaSite" id="NBR_0001944301-mRNA-1"/>
    </source>
</evidence>
<evidence type="ECO:0000256" key="6">
    <source>
        <dbReference type="ARBA" id="ARBA00022741"/>
    </source>
</evidence>
<evidence type="ECO:0000256" key="10">
    <source>
        <dbReference type="ARBA" id="ARBA00034629"/>
    </source>
</evidence>
<evidence type="ECO:0000256" key="7">
    <source>
        <dbReference type="ARBA" id="ARBA00022777"/>
    </source>
</evidence>
<dbReference type="Proteomes" id="UP000271162">
    <property type="component" value="Unassembled WGS sequence"/>
</dbReference>
<evidence type="ECO:0000256" key="12">
    <source>
        <dbReference type="ARBA" id="ARBA00071668"/>
    </source>
</evidence>
<dbReference type="GO" id="GO:0033857">
    <property type="term" value="F:5-diphosphoinositol pentakisphosphate 1-kinase activity"/>
    <property type="evidence" value="ECO:0007669"/>
    <property type="project" value="TreeGrafter"/>
</dbReference>
<name>A0A0N4YQC1_NIPBR</name>
<dbReference type="GO" id="GO:0005524">
    <property type="term" value="F:ATP binding"/>
    <property type="evidence" value="ECO:0007669"/>
    <property type="project" value="UniProtKB-KW"/>
</dbReference>
<accession>A0A0N4YQC1</accession>
<dbReference type="InterPro" id="IPR037446">
    <property type="entry name" value="His_Pase_VIP1"/>
</dbReference>
<evidence type="ECO:0000256" key="14">
    <source>
        <dbReference type="SAM" id="MobiDB-lite"/>
    </source>
</evidence>
<dbReference type="Gene3D" id="3.40.50.1240">
    <property type="entry name" value="Phosphoglycerate mutase-like"/>
    <property type="match status" value="1"/>
</dbReference>
<dbReference type="FunFam" id="3.30.470.20:FF:000003">
    <property type="entry name" value="Inositol hexakisphosphate and diphosphoinositol-pentakisphosphate kinase"/>
    <property type="match status" value="1"/>
</dbReference>
<evidence type="ECO:0000256" key="3">
    <source>
        <dbReference type="ARBA" id="ARBA00012893"/>
    </source>
</evidence>
<dbReference type="InterPro" id="IPR000560">
    <property type="entry name" value="His_Pase_clade-2"/>
</dbReference>
<dbReference type="GO" id="GO:0032958">
    <property type="term" value="P:inositol phosphate biosynthetic process"/>
    <property type="evidence" value="ECO:0007669"/>
    <property type="project" value="TreeGrafter"/>
</dbReference>
<reference evidence="15 16" key="2">
    <citation type="submission" date="2018-11" db="EMBL/GenBank/DDBJ databases">
        <authorList>
            <consortium name="Pathogen Informatics"/>
        </authorList>
    </citation>
    <scope>NUCLEOTIDE SEQUENCE [LARGE SCALE GENOMIC DNA]</scope>
</reference>
<gene>
    <name evidence="15" type="ORF">NBR_LOCUS19444</name>
</gene>
<organism evidence="17">
    <name type="scientific">Nippostrongylus brasiliensis</name>
    <name type="common">Rat hookworm</name>
    <dbReference type="NCBI Taxonomy" id="27835"/>
    <lineage>
        <taxon>Eukaryota</taxon>
        <taxon>Metazoa</taxon>
        <taxon>Ecdysozoa</taxon>
        <taxon>Nematoda</taxon>
        <taxon>Chromadorea</taxon>
        <taxon>Rhabditida</taxon>
        <taxon>Rhabditina</taxon>
        <taxon>Rhabditomorpha</taxon>
        <taxon>Strongyloidea</taxon>
        <taxon>Heligmosomidae</taxon>
        <taxon>Nippostrongylus</taxon>
    </lineage>
</organism>
<evidence type="ECO:0000256" key="11">
    <source>
        <dbReference type="ARBA" id="ARBA00055071"/>
    </source>
</evidence>
<dbReference type="PANTHER" id="PTHR12750:SF9">
    <property type="entry name" value="INOSITOL HEXAKISPHOSPHATE AND DIPHOSPHOINOSITOL-PENTAKISPHOSPHATE KINASE"/>
    <property type="match status" value="1"/>
</dbReference>
<proteinExistence type="inferred from homology"/>
<dbReference type="GO" id="GO:0016791">
    <property type="term" value="F:phosphatase activity"/>
    <property type="evidence" value="ECO:0007669"/>
    <property type="project" value="UniProtKB-ARBA"/>
</dbReference>
<dbReference type="EMBL" id="UYSL01024185">
    <property type="protein sequence ID" value="VDL83178.1"/>
    <property type="molecule type" value="Genomic_DNA"/>
</dbReference>
<dbReference type="InterPro" id="IPR033379">
    <property type="entry name" value="Acid_Pase_AS"/>
</dbReference>
<dbReference type="EC" id="2.7.4.24" evidence="3 13"/>
<reference evidence="17" key="1">
    <citation type="submission" date="2017-02" db="UniProtKB">
        <authorList>
            <consortium name="WormBaseParasite"/>
        </authorList>
    </citation>
    <scope>IDENTIFICATION</scope>
</reference>
<comment type="catalytic activity">
    <reaction evidence="9">
        <text>5-diphospho-1D-myo-inositol 1,2,3,4,6-pentakisphosphate + ATP + H(+) = 1,5-bis(diphospho)-1D-myo-inositol 2,3,4,6-tetrakisphosphate + ADP</text>
        <dbReference type="Rhea" id="RHEA:10276"/>
        <dbReference type="ChEBI" id="CHEBI:15378"/>
        <dbReference type="ChEBI" id="CHEBI:30616"/>
        <dbReference type="ChEBI" id="CHEBI:58628"/>
        <dbReference type="ChEBI" id="CHEBI:77983"/>
        <dbReference type="ChEBI" id="CHEBI:456216"/>
        <dbReference type="EC" id="2.7.4.24"/>
    </reaction>
    <physiologicalReaction direction="left-to-right" evidence="9">
        <dbReference type="Rhea" id="RHEA:10277"/>
    </physiologicalReaction>
</comment>
<comment type="similarity">
    <text evidence="2 13">Belongs to the histidine acid phosphatase family. VIP1 subfamily.</text>
</comment>
<feature type="region of interest" description="Disordered" evidence="14">
    <location>
        <begin position="711"/>
        <end position="773"/>
    </location>
</feature>
<dbReference type="GO" id="GO:0000828">
    <property type="term" value="F:inositol hexakisphosphate kinase activity"/>
    <property type="evidence" value="ECO:0007669"/>
    <property type="project" value="UniProtKB-ARBA"/>
</dbReference>
<keyword evidence="16" id="KW-1185">Reference proteome</keyword>
<dbReference type="GO" id="GO:0005829">
    <property type="term" value="C:cytosol"/>
    <property type="evidence" value="ECO:0007669"/>
    <property type="project" value="UniProtKB-SubCell"/>
</dbReference>
<keyword evidence="6 13" id="KW-0547">Nucleotide-binding</keyword>
<evidence type="ECO:0000256" key="4">
    <source>
        <dbReference type="ARBA" id="ARBA00022490"/>
    </source>
</evidence>
<evidence type="ECO:0000313" key="16">
    <source>
        <dbReference type="Proteomes" id="UP000271162"/>
    </source>
</evidence>
<comment type="subcellular location">
    <subcellularLocation>
        <location evidence="1 13">Cytoplasm</location>
        <location evidence="1 13">Cytosol</location>
    </subcellularLocation>
</comment>
<dbReference type="PROSITE" id="PS00616">
    <property type="entry name" value="HIS_ACID_PHOSPHAT_1"/>
    <property type="match status" value="1"/>
</dbReference>
<comment type="catalytic activity">
    <reaction evidence="10">
        <text>1D-myo-inositol hexakisphosphate + ATP = 1-diphospho-1D-myo-inositol 2,3,4,5,6-pentakisphosphate + ADP</text>
        <dbReference type="Rhea" id="RHEA:37459"/>
        <dbReference type="ChEBI" id="CHEBI:30616"/>
        <dbReference type="ChEBI" id="CHEBI:58130"/>
        <dbReference type="ChEBI" id="CHEBI:74946"/>
        <dbReference type="ChEBI" id="CHEBI:456216"/>
        <dbReference type="EC" id="2.7.4.24"/>
    </reaction>
    <physiologicalReaction direction="left-to-right" evidence="10">
        <dbReference type="Rhea" id="RHEA:37460"/>
    </physiologicalReaction>
</comment>
<dbReference type="STRING" id="27835.A0A0N4YQC1"/>
<dbReference type="InterPro" id="IPR029033">
    <property type="entry name" value="His_PPase_superfam"/>
</dbReference>
<keyword evidence="4 13" id="KW-0963">Cytoplasm</keyword>
<dbReference type="PANTHER" id="PTHR12750">
    <property type="entry name" value="DIPHOSPHOINOSITOL PENTAKISPHOSPHATE KINASE"/>
    <property type="match status" value="1"/>
</dbReference>
<protein>
    <recommendedName>
        <fullName evidence="12 13">Inositol hexakisphosphate and diphosphoinositol-pentakisphosphate kinase</fullName>
        <ecNumber evidence="3 13">2.7.4.24</ecNumber>
    </recommendedName>
</protein>
<evidence type="ECO:0000256" key="5">
    <source>
        <dbReference type="ARBA" id="ARBA00022679"/>
    </source>
</evidence>